<proteinExistence type="predicted"/>
<reference evidence="2" key="1">
    <citation type="submission" date="2022-05" db="EMBL/GenBank/DDBJ databases">
        <title>A methanotrophic Mycobacterium dominates a cave microbial ecosystem.</title>
        <authorList>
            <person name="Van Spanning R.J.M."/>
            <person name="Guan Q."/>
            <person name="Melkonian C."/>
            <person name="Gallant J."/>
            <person name="Polerecky L."/>
            <person name="Flot J.-F."/>
            <person name="Brandt B.W."/>
            <person name="Braster M."/>
            <person name="Iturbe Espinoza P."/>
            <person name="Aerts J."/>
            <person name="Meima-Franke M."/>
            <person name="Piersma S.R."/>
            <person name="Bunduc C."/>
            <person name="Ummels R."/>
            <person name="Pain A."/>
            <person name="Fleming E.J."/>
            <person name="van der Wel N."/>
            <person name="Gherman V.D."/>
            <person name="Sarbu S.M."/>
            <person name="Bodelier P.L.E."/>
            <person name="Bitter W."/>
        </authorList>
    </citation>
    <scope>NUCLEOTIDE SEQUENCE</scope>
    <source>
        <strain evidence="2">Sulfur Cave</strain>
    </source>
</reference>
<dbReference type="Pfam" id="PF08310">
    <property type="entry name" value="LGFP"/>
    <property type="match status" value="1"/>
</dbReference>
<feature type="compositionally biased region" description="Basic and acidic residues" evidence="1">
    <location>
        <begin position="101"/>
        <end position="111"/>
    </location>
</feature>
<dbReference type="RefSeq" id="WP_219065713.1">
    <property type="nucleotide sequence ID" value="NZ_CAJUXY010000002.1"/>
</dbReference>
<accession>A0ABY4QNZ0</accession>
<gene>
    <name evidence="2" type="ORF">M5I08_06670</name>
</gene>
<dbReference type="EMBL" id="CP097320">
    <property type="protein sequence ID" value="UQX12023.1"/>
    <property type="molecule type" value="Genomic_DNA"/>
</dbReference>
<name>A0ABY4QNZ0_9MYCO</name>
<keyword evidence="3" id="KW-1185">Reference proteome</keyword>
<dbReference type="InterPro" id="IPR013207">
    <property type="entry name" value="LGFP"/>
</dbReference>
<evidence type="ECO:0000313" key="2">
    <source>
        <dbReference type="EMBL" id="UQX12023.1"/>
    </source>
</evidence>
<dbReference type="Proteomes" id="UP001056610">
    <property type="component" value="Chromosome"/>
</dbReference>
<organism evidence="2 3">
    <name type="scientific">Candidatus Mycobacterium methanotrophicum</name>
    <dbReference type="NCBI Taxonomy" id="2943498"/>
    <lineage>
        <taxon>Bacteria</taxon>
        <taxon>Bacillati</taxon>
        <taxon>Actinomycetota</taxon>
        <taxon>Actinomycetes</taxon>
        <taxon>Mycobacteriales</taxon>
        <taxon>Mycobacteriaceae</taxon>
        <taxon>Mycobacterium</taxon>
    </lineage>
</organism>
<feature type="compositionally biased region" description="Basic and acidic residues" evidence="1">
    <location>
        <begin position="144"/>
        <end position="164"/>
    </location>
</feature>
<feature type="region of interest" description="Disordered" evidence="1">
    <location>
        <begin position="69"/>
        <end position="177"/>
    </location>
</feature>
<protein>
    <submittedName>
        <fullName evidence="2">Uncharacterized protein</fullName>
    </submittedName>
</protein>
<sequence>MSRQDARVLGRGSPIALADGAITISVASGARSTAQRRRRTGYFQPSRCNPRRRAASWCPQGLDLAPRATPTVGARRRRSRRAVADPSAISASAASRGSCPIREERDARDNETGSGILHGNGPILDKYQSLDAATRKSLGQPKGNEQKHPDDGGGYQEFEHDRITWKPGDAEATVVNS</sequence>
<evidence type="ECO:0000313" key="3">
    <source>
        <dbReference type="Proteomes" id="UP001056610"/>
    </source>
</evidence>
<feature type="compositionally biased region" description="Low complexity" evidence="1">
    <location>
        <begin position="84"/>
        <end position="98"/>
    </location>
</feature>
<evidence type="ECO:0000256" key="1">
    <source>
        <dbReference type="SAM" id="MobiDB-lite"/>
    </source>
</evidence>